<evidence type="ECO:0000313" key="2">
    <source>
        <dbReference type="EMBL" id="MDR6290743.1"/>
    </source>
</evidence>
<keyword evidence="1" id="KW-0472">Membrane</keyword>
<dbReference type="RefSeq" id="WP_309795394.1">
    <property type="nucleotide sequence ID" value="NZ_JAVDPW010000005.1"/>
</dbReference>
<sequence>MGPAQKTNIGLPHPSAVFDGGPMDGRAVAPVEGRGLTAAICGLATLGLALVLGFSIASSAANAPADGGMRPVYIVTRPPPRDMVPTMVAGEDPFRMAGCIATAAAGR</sequence>
<dbReference type="EMBL" id="JAVDPW010000005">
    <property type="protein sequence ID" value="MDR6290743.1"/>
    <property type="molecule type" value="Genomic_DNA"/>
</dbReference>
<keyword evidence="3" id="KW-1185">Reference proteome</keyword>
<keyword evidence="1" id="KW-0812">Transmembrane</keyword>
<name>A0ABU1JQ47_9PROT</name>
<protein>
    <submittedName>
        <fullName evidence="2">Uncharacterized protein</fullName>
    </submittedName>
</protein>
<organism evidence="2 3">
    <name type="scientific">Inquilinus ginsengisoli</name>
    <dbReference type="NCBI Taxonomy" id="363840"/>
    <lineage>
        <taxon>Bacteria</taxon>
        <taxon>Pseudomonadati</taxon>
        <taxon>Pseudomonadota</taxon>
        <taxon>Alphaproteobacteria</taxon>
        <taxon>Rhodospirillales</taxon>
        <taxon>Rhodospirillaceae</taxon>
        <taxon>Inquilinus</taxon>
    </lineage>
</organism>
<evidence type="ECO:0000313" key="3">
    <source>
        <dbReference type="Proteomes" id="UP001262410"/>
    </source>
</evidence>
<reference evidence="2 3" key="1">
    <citation type="submission" date="2023-07" db="EMBL/GenBank/DDBJ databases">
        <title>Sorghum-associated microbial communities from plants grown in Nebraska, USA.</title>
        <authorList>
            <person name="Schachtman D."/>
        </authorList>
    </citation>
    <scope>NUCLEOTIDE SEQUENCE [LARGE SCALE GENOMIC DNA]</scope>
    <source>
        <strain evidence="2 3">584</strain>
    </source>
</reference>
<proteinExistence type="predicted"/>
<dbReference type="Proteomes" id="UP001262410">
    <property type="component" value="Unassembled WGS sequence"/>
</dbReference>
<evidence type="ECO:0000256" key="1">
    <source>
        <dbReference type="SAM" id="Phobius"/>
    </source>
</evidence>
<feature type="transmembrane region" description="Helical" evidence="1">
    <location>
        <begin position="36"/>
        <end position="61"/>
    </location>
</feature>
<comment type="caution">
    <text evidence="2">The sequence shown here is derived from an EMBL/GenBank/DDBJ whole genome shotgun (WGS) entry which is preliminary data.</text>
</comment>
<gene>
    <name evidence="2" type="ORF">E9232_003269</name>
</gene>
<keyword evidence="1" id="KW-1133">Transmembrane helix</keyword>
<accession>A0ABU1JQ47</accession>